<keyword evidence="7 9" id="KW-0472">Membrane</keyword>
<evidence type="ECO:0000313" key="11">
    <source>
        <dbReference type="Proteomes" id="UP001055125"/>
    </source>
</evidence>
<comment type="caution">
    <text evidence="10">The sequence shown here is derived from an EMBL/GenBank/DDBJ whole genome shotgun (WGS) entry which is preliminary data.</text>
</comment>
<feature type="transmembrane region" description="Helical" evidence="9">
    <location>
        <begin position="346"/>
        <end position="371"/>
    </location>
</feature>
<keyword evidence="3" id="KW-0813">Transport</keyword>
<dbReference type="Proteomes" id="UP001055125">
    <property type="component" value="Unassembled WGS sequence"/>
</dbReference>
<feature type="transmembrane region" description="Helical" evidence="9">
    <location>
        <begin position="26"/>
        <end position="43"/>
    </location>
</feature>
<feature type="transmembrane region" description="Helical" evidence="9">
    <location>
        <begin position="76"/>
        <end position="102"/>
    </location>
</feature>
<dbReference type="InterPro" id="IPR002549">
    <property type="entry name" value="AI-2E-like"/>
</dbReference>
<evidence type="ECO:0000256" key="4">
    <source>
        <dbReference type="ARBA" id="ARBA00022475"/>
    </source>
</evidence>
<feature type="transmembrane region" description="Helical" evidence="9">
    <location>
        <begin position="49"/>
        <end position="69"/>
    </location>
</feature>
<evidence type="ECO:0000256" key="3">
    <source>
        <dbReference type="ARBA" id="ARBA00022448"/>
    </source>
</evidence>
<reference evidence="10" key="2">
    <citation type="submission" date="2021-08" db="EMBL/GenBank/DDBJ databases">
        <authorList>
            <person name="Tani A."/>
            <person name="Ola A."/>
            <person name="Ogura Y."/>
            <person name="Katsura K."/>
            <person name="Hayashi T."/>
        </authorList>
    </citation>
    <scope>NUCLEOTIDE SEQUENCE</scope>
    <source>
        <strain evidence="10">DSM 19015</strain>
    </source>
</reference>
<keyword evidence="4" id="KW-1003">Cell membrane</keyword>
<dbReference type="PANTHER" id="PTHR21716">
    <property type="entry name" value="TRANSMEMBRANE PROTEIN"/>
    <property type="match status" value="1"/>
</dbReference>
<evidence type="ECO:0000256" key="5">
    <source>
        <dbReference type="ARBA" id="ARBA00022692"/>
    </source>
</evidence>
<feature type="region of interest" description="Disordered" evidence="8">
    <location>
        <begin position="620"/>
        <end position="642"/>
    </location>
</feature>
<evidence type="ECO:0000313" key="10">
    <source>
        <dbReference type="EMBL" id="GJD94916.1"/>
    </source>
</evidence>
<keyword evidence="11" id="KW-1185">Reference proteome</keyword>
<dbReference type="Pfam" id="PF01594">
    <property type="entry name" value="AI-2E_transport"/>
    <property type="match status" value="2"/>
</dbReference>
<evidence type="ECO:0000256" key="7">
    <source>
        <dbReference type="ARBA" id="ARBA00023136"/>
    </source>
</evidence>
<evidence type="ECO:0000256" key="9">
    <source>
        <dbReference type="SAM" id="Phobius"/>
    </source>
</evidence>
<gene>
    <name evidence="10" type="ORF">OCOJLMKI_2123</name>
</gene>
<keyword evidence="5 9" id="KW-0812">Transmembrane</keyword>
<organism evidence="10 11">
    <name type="scientific">Methylobacterium iners</name>
    <dbReference type="NCBI Taxonomy" id="418707"/>
    <lineage>
        <taxon>Bacteria</taxon>
        <taxon>Pseudomonadati</taxon>
        <taxon>Pseudomonadota</taxon>
        <taxon>Alphaproteobacteria</taxon>
        <taxon>Hyphomicrobiales</taxon>
        <taxon>Methylobacteriaceae</taxon>
        <taxon>Methylobacterium</taxon>
    </lineage>
</organism>
<reference evidence="10" key="1">
    <citation type="journal article" date="2021" name="Front. Microbiol.">
        <title>Comprehensive Comparative Genomics and Phenotyping of Methylobacterium Species.</title>
        <authorList>
            <person name="Alessa O."/>
            <person name="Ogura Y."/>
            <person name="Fujitani Y."/>
            <person name="Takami H."/>
            <person name="Hayashi T."/>
            <person name="Sahin N."/>
            <person name="Tani A."/>
        </authorList>
    </citation>
    <scope>NUCLEOTIDE SEQUENCE</scope>
    <source>
        <strain evidence="10">DSM 19015</strain>
    </source>
</reference>
<accession>A0ABQ4RWC0</accession>
<feature type="compositionally biased region" description="Basic and acidic residues" evidence="8">
    <location>
        <begin position="142"/>
        <end position="152"/>
    </location>
</feature>
<feature type="transmembrane region" description="Helical" evidence="9">
    <location>
        <begin position="305"/>
        <end position="326"/>
    </location>
</feature>
<feature type="compositionally biased region" description="Low complexity" evidence="8">
    <location>
        <begin position="625"/>
        <end position="642"/>
    </location>
</feature>
<evidence type="ECO:0000256" key="6">
    <source>
        <dbReference type="ARBA" id="ARBA00022989"/>
    </source>
</evidence>
<keyword evidence="6 9" id="KW-1133">Transmembrane helix</keyword>
<feature type="transmembrane region" description="Helical" evidence="9">
    <location>
        <begin position="242"/>
        <end position="264"/>
    </location>
</feature>
<proteinExistence type="inferred from homology"/>
<feature type="region of interest" description="Disordered" evidence="8">
    <location>
        <begin position="142"/>
        <end position="161"/>
    </location>
</feature>
<name>A0ABQ4RWC0_9HYPH</name>
<evidence type="ECO:0000256" key="8">
    <source>
        <dbReference type="SAM" id="MobiDB-lite"/>
    </source>
</evidence>
<dbReference type="EMBL" id="BPQP01000030">
    <property type="protein sequence ID" value="GJD94916.1"/>
    <property type="molecule type" value="Genomic_DNA"/>
</dbReference>
<evidence type="ECO:0000256" key="2">
    <source>
        <dbReference type="ARBA" id="ARBA00009773"/>
    </source>
</evidence>
<comment type="similarity">
    <text evidence="2">Belongs to the autoinducer-2 exporter (AI-2E) (TC 2.A.86) family.</text>
</comment>
<dbReference type="RefSeq" id="WP_238244072.1">
    <property type="nucleotide sequence ID" value="NZ_BPQP01000030.1"/>
</dbReference>
<dbReference type="PANTHER" id="PTHR21716:SF53">
    <property type="entry name" value="PERMEASE PERM-RELATED"/>
    <property type="match status" value="1"/>
</dbReference>
<evidence type="ECO:0008006" key="12">
    <source>
        <dbReference type="Google" id="ProtNLM"/>
    </source>
</evidence>
<comment type="subcellular location">
    <subcellularLocation>
        <location evidence="1">Cell membrane</location>
        <topology evidence="1">Multi-pass membrane protein</topology>
    </subcellularLocation>
</comment>
<evidence type="ECO:0000256" key="1">
    <source>
        <dbReference type="ARBA" id="ARBA00004651"/>
    </source>
</evidence>
<feature type="transmembrane region" description="Helical" evidence="9">
    <location>
        <begin position="270"/>
        <end position="293"/>
    </location>
</feature>
<feature type="transmembrane region" description="Helical" evidence="9">
    <location>
        <begin position="188"/>
        <end position="207"/>
    </location>
</feature>
<protein>
    <recommendedName>
        <fullName evidence="12">Transporter</fullName>
    </recommendedName>
</protein>
<sequence>MLTRPKPLLTPPRATRVAAVEAPPPALASSLIVAGLIVAGLYFGREVLIPIAIAILLSFVLGPLVNLLRKLHFGRFFAVATSVLLTLGVVGALGTLIGVQLADLAGDVPRYRYTIERKVEGLRDSPIGRATDYVSNIGRSMRQPEGEAEKPEPAPADASAPPVKPVLVEVRERQPSPIEMAGTILSPVLHPLATIGIVFIVVLFLLMQREDLRDRMIRLAGSSDLHRTTVAMDDAARRLSRYFLVQLALNASFGVVVGVGLTLIGVPNPVLWGIFSAVMRFVPYIGAVLSAVFPLAIAAAVDPGWSMVIATLILFLVIEPLVGHFIEPMLYGHSTGMSPFAVLVSALFWTWLWGPVGLLLSTPLTVCLVVLGRHVEKLEFLDILFGNRPALTPVENFYQRILADDPEEAQEHADLLLHKCSLPAYYDEVVLKGLELAARDAVRGVLTAKQKTDIRASISELIAEMEERENLVADPCESSPLPGEIPAPWREKGAVLCVAGRSFIDEAACAILAQLLARRGVGTRVVPFSDVARANITNFEPGPARMVCIVSLAISGEPTHLRRLVGRLRRRVSEARVVVGLWQADDDALSDDAQRRAVGADEFVASFRSAVETVLAAATADTPQTRASAAPPRAVSPATVDA</sequence>